<comment type="caution">
    <text evidence="1">The sequence shown here is derived from an EMBL/GenBank/DDBJ whole genome shotgun (WGS) entry which is preliminary data.</text>
</comment>
<dbReference type="EMBL" id="JAUSSU010000003">
    <property type="protein sequence ID" value="MDQ0112535.1"/>
    <property type="molecule type" value="Genomic_DNA"/>
</dbReference>
<reference evidence="1 2" key="1">
    <citation type="submission" date="2023-07" db="EMBL/GenBank/DDBJ databases">
        <title>Sorghum-associated microbial communities from plants grown in Nebraska, USA.</title>
        <authorList>
            <person name="Schachtman D."/>
        </authorList>
    </citation>
    <scope>NUCLEOTIDE SEQUENCE [LARGE SCALE GENOMIC DNA]</scope>
    <source>
        <strain evidence="1 2">CC482</strain>
    </source>
</reference>
<dbReference type="RefSeq" id="WP_307203402.1">
    <property type="nucleotide sequence ID" value="NZ_JAUSSU010000003.1"/>
</dbReference>
<gene>
    <name evidence="1" type="ORF">J2T15_001970</name>
</gene>
<name>A0ABT9TYT4_PAEHA</name>
<sequence>MDTKELEFFAEKHKCFERAVDGFWIYVNSWLEEEPAEVEEGFETLDLTSVVLSKKKIALVVNYSFDEPIRFVTTTMNVSLDKVVIAEYYFVLNLDGNGIDDSLSFHPRPKIEDRI</sequence>
<protein>
    <submittedName>
        <fullName evidence="1">Uncharacterized protein</fullName>
    </submittedName>
</protein>
<evidence type="ECO:0000313" key="1">
    <source>
        <dbReference type="EMBL" id="MDQ0112535.1"/>
    </source>
</evidence>
<evidence type="ECO:0000313" key="2">
    <source>
        <dbReference type="Proteomes" id="UP001229346"/>
    </source>
</evidence>
<dbReference type="Proteomes" id="UP001229346">
    <property type="component" value="Unassembled WGS sequence"/>
</dbReference>
<organism evidence="1 2">
    <name type="scientific">Paenibacillus harenae</name>
    <dbReference type="NCBI Taxonomy" id="306543"/>
    <lineage>
        <taxon>Bacteria</taxon>
        <taxon>Bacillati</taxon>
        <taxon>Bacillota</taxon>
        <taxon>Bacilli</taxon>
        <taxon>Bacillales</taxon>
        <taxon>Paenibacillaceae</taxon>
        <taxon>Paenibacillus</taxon>
    </lineage>
</organism>
<proteinExistence type="predicted"/>
<accession>A0ABT9TYT4</accession>
<keyword evidence="2" id="KW-1185">Reference proteome</keyword>